<feature type="compositionally biased region" description="Polar residues" evidence="1">
    <location>
        <begin position="69"/>
        <end position="89"/>
    </location>
</feature>
<keyword evidence="2" id="KW-1133">Transmembrane helix</keyword>
<feature type="transmembrane region" description="Helical" evidence="2">
    <location>
        <begin position="385"/>
        <end position="407"/>
    </location>
</feature>
<reference evidence="3 4" key="1">
    <citation type="journal article" date="2023" name="Elife">
        <title>Identification of key yeast species and microbe-microbe interactions impacting larval growth of Drosophila in the wild.</title>
        <authorList>
            <person name="Mure A."/>
            <person name="Sugiura Y."/>
            <person name="Maeda R."/>
            <person name="Honda K."/>
            <person name="Sakurai N."/>
            <person name="Takahashi Y."/>
            <person name="Watada M."/>
            <person name="Katoh T."/>
            <person name="Gotoh A."/>
            <person name="Gotoh Y."/>
            <person name="Taniguchi I."/>
            <person name="Nakamura K."/>
            <person name="Hayashi T."/>
            <person name="Katayama T."/>
            <person name="Uemura T."/>
            <person name="Hattori Y."/>
        </authorList>
    </citation>
    <scope>NUCLEOTIDE SEQUENCE [LARGE SCALE GENOMIC DNA]</scope>
    <source>
        <strain evidence="3 4">SB-73</strain>
    </source>
</reference>
<protein>
    <submittedName>
        <fullName evidence="3">Uncharacterized protein</fullName>
    </submittedName>
</protein>
<evidence type="ECO:0000256" key="1">
    <source>
        <dbReference type="SAM" id="MobiDB-lite"/>
    </source>
</evidence>
<dbReference type="EMBL" id="BTGC01000008">
    <property type="protein sequence ID" value="GMM51526.1"/>
    <property type="molecule type" value="Genomic_DNA"/>
</dbReference>
<comment type="caution">
    <text evidence="3">The sequence shown here is derived from an EMBL/GenBank/DDBJ whole genome shotgun (WGS) entry which is preliminary data.</text>
</comment>
<evidence type="ECO:0000256" key="2">
    <source>
        <dbReference type="SAM" id="Phobius"/>
    </source>
</evidence>
<name>A0AAV5RIZ8_STABA</name>
<organism evidence="3 4">
    <name type="scientific">Starmerella bacillaris</name>
    <name type="common">Yeast</name>
    <name type="synonym">Candida zemplinina</name>
    <dbReference type="NCBI Taxonomy" id="1247836"/>
    <lineage>
        <taxon>Eukaryota</taxon>
        <taxon>Fungi</taxon>
        <taxon>Dikarya</taxon>
        <taxon>Ascomycota</taxon>
        <taxon>Saccharomycotina</taxon>
        <taxon>Dipodascomycetes</taxon>
        <taxon>Dipodascales</taxon>
        <taxon>Trichomonascaceae</taxon>
        <taxon>Starmerella</taxon>
    </lineage>
</organism>
<keyword evidence="4" id="KW-1185">Reference proteome</keyword>
<accession>A0AAV5RIZ8</accession>
<evidence type="ECO:0000313" key="4">
    <source>
        <dbReference type="Proteomes" id="UP001362899"/>
    </source>
</evidence>
<sequence length="413" mass="47400">MGTVNRGNSDSISCGWNIINDGFNTDAVNTELDVHTKESSDLSYDCKSIDEVQDCTLVDPVAEFPDEASSLQPKPSRSNHSYSNEANKPLSSEGINLKYVNVDSDEEYQRIPDIDVHRYMPDSGKDFEIKLIAEEMSVRYALELFTLILSEYPAYKSSFSLFWRDSESKKIYMLEEDNIFSEQIRSISENEPQIVLTIFSIKYSTVSRNHVRLIENIQNMLDSWIHLDAVPGKQRDKPAPIFFKVIKEEQEMCLNNTNTGNSEKSNINSDEQVFYQKHSKSRLEVFINDIDIPKVLYDCLRIIISSLLLIGILAYIRKNISKFSNNLLMLINSRRKAEKIAFSAFAKSHTKQIVRQLNRKIHKESYLKTKYLALESFAEALTVGLIKFVLMGLIYLFILALGAAVFIRSRMQF</sequence>
<gene>
    <name evidence="3" type="ORF">DASB73_024890</name>
</gene>
<proteinExistence type="predicted"/>
<feature type="region of interest" description="Disordered" evidence="1">
    <location>
        <begin position="66"/>
        <end position="89"/>
    </location>
</feature>
<dbReference type="AlphaFoldDB" id="A0AAV5RIZ8"/>
<evidence type="ECO:0000313" key="3">
    <source>
        <dbReference type="EMBL" id="GMM51526.1"/>
    </source>
</evidence>
<dbReference type="Proteomes" id="UP001362899">
    <property type="component" value="Unassembled WGS sequence"/>
</dbReference>
<keyword evidence="2" id="KW-0472">Membrane</keyword>
<keyword evidence="2" id="KW-0812">Transmembrane</keyword>